<dbReference type="InterPro" id="IPR013785">
    <property type="entry name" value="Aldolase_TIM"/>
</dbReference>
<dbReference type="PANTHER" id="PTHR32332">
    <property type="entry name" value="2-NITROPROPANE DIOXYGENASE"/>
    <property type="match status" value="1"/>
</dbReference>
<dbReference type="CDD" id="cd04730">
    <property type="entry name" value="NPD_like"/>
    <property type="match status" value="1"/>
</dbReference>
<dbReference type="InterPro" id="IPR004136">
    <property type="entry name" value="NMO"/>
</dbReference>
<dbReference type="STRING" id="486698.AWC22_17100"/>
<keyword evidence="1" id="KW-0285">Flavoprotein</keyword>
<dbReference type="Gene3D" id="3.20.20.70">
    <property type="entry name" value="Aldolase class I"/>
    <property type="match status" value="1"/>
</dbReference>
<sequence>MPLNTRLTEFFGIQHPILLAPMAEASGGRLAAAVTGAGGLGLIGGGYGDAAWLQREFDETQGSRVGVGFITWSLASNPELLDLALARQPATIMLSFGDPTKFANRIHRANVPLTLQVQTLDQARRALDTGAEIIVAQGGEAGGHGMSARSTFTLVPDVVDLVAEQSAKTLVVAAGGVADGRGLAAALALGAGGALVGTRLWASTEALVTPQAQQRAIRAGGDDTVRTRVYDLVRQRDWPDEYDARLITNSLIEAWHGKDSELVARLPETVSAFQKALAAQDFDVVTPLVGEAIGLVHDVRPAADIVREMASDAARILNQSRGDQSDVRSNRLCH</sequence>
<dbReference type="AlphaFoldDB" id="A0A1X2CZP2"/>
<dbReference type="GeneID" id="93495006"/>
<dbReference type="PANTHER" id="PTHR32332:SF31">
    <property type="entry name" value="2-NITROPROPANE DIOXYGENASE FAMILY, PUTATIVE (AFU_ORTHOLOGUE AFUA_2G09850)-RELATED"/>
    <property type="match status" value="1"/>
</dbReference>
<evidence type="ECO:0000256" key="1">
    <source>
        <dbReference type="ARBA" id="ARBA00022630"/>
    </source>
</evidence>
<dbReference type="RefSeq" id="WP_085250199.1">
    <property type="nucleotide sequence ID" value="NZ_CAJMWJ010000001.1"/>
</dbReference>
<name>A0A1X2CZP2_9MYCO</name>
<dbReference type="SUPFAM" id="SSF51412">
    <property type="entry name" value="Inosine monophosphate dehydrogenase (IMPDH)"/>
    <property type="match status" value="1"/>
</dbReference>
<dbReference type="Proteomes" id="UP000193087">
    <property type="component" value="Unassembled WGS sequence"/>
</dbReference>
<proteinExistence type="predicted"/>
<protein>
    <submittedName>
        <fullName evidence="4">Oxidoreductase</fullName>
    </submittedName>
</protein>
<comment type="caution">
    <text evidence="4">The sequence shown here is derived from an EMBL/GenBank/DDBJ whole genome shotgun (WGS) entry which is preliminary data.</text>
</comment>
<evidence type="ECO:0000313" key="5">
    <source>
        <dbReference type="Proteomes" id="UP000193087"/>
    </source>
</evidence>
<dbReference type="GO" id="GO:0018580">
    <property type="term" value="F:nitronate monooxygenase activity"/>
    <property type="evidence" value="ECO:0007669"/>
    <property type="project" value="InterPro"/>
</dbReference>
<evidence type="ECO:0000256" key="3">
    <source>
        <dbReference type="ARBA" id="ARBA00023002"/>
    </source>
</evidence>
<dbReference type="EMBL" id="LQPQ01000061">
    <property type="protein sequence ID" value="ORW81234.1"/>
    <property type="molecule type" value="Genomic_DNA"/>
</dbReference>
<keyword evidence="2" id="KW-0288">FMN</keyword>
<accession>A0A1X2CZP2</accession>
<reference evidence="4 5" key="1">
    <citation type="submission" date="2016-01" db="EMBL/GenBank/DDBJ databases">
        <title>The new phylogeny of the genus Mycobacterium.</title>
        <authorList>
            <person name="Tarcisio F."/>
            <person name="Conor M."/>
            <person name="Antonella G."/>
            <person name="Elisabetta G."/>
            <person name="Giulia F.S."/>
            <person name="Sara T."/>
            <person name="Anna F."/>
            <person name="Clotilde B."/>
            <person name="Roberto B."/>
            <person name="Veronica D.S."/>
            <person name="Fabio R."/>
            <person name="Monica P."/>
            <person name="Olivier J."/>
            <person name="Enrico T."/>
            <person name="Nicola S."/>
        </authorList>
    </citation>
    <scope>NUCLEOTIDE SEQUENCE [LARGE SCALE GENOMIC DNA]</scope>
    <source>
        <strain evidence="4 5">DSM 45176</strain>
    </source>
</reference>
<keyword evidence="5" id="KW-1185">Reference proteome</keyword>
<dbReference type="OrthoDB" id="9778912at2"/>
<keyword evidence="3" id="KW-0560">Oxidoreductase</keyword>
<evidence type="ECO:0000313" key="4">
    <source>
        <dbReference type="EMBL" id="ORW81234.1"/>
    </source>
</evidence>
<organism evidence="4 5">
    <name type="scientific">Mycobacterium riyadhense</name>
    <dbReference type="NCBI Taxonomy" id="486698"/>
    <lineage>
        <taxon>Bacteria</taxon>
        <taxon>Bacillati</taxon>
        <taxon>Actinomycetota</taxon>
        <taxon>Actinomycetes</taxon>
        <taxon>Mycobacteriales</taxon>
        <taxon>Mycobacteriaceae</taxon>
        <taxon>Mycobacterium</taxon>
    </lineage>
</organism>
<evidence type="ECO:0000256" key="2">
    <source>
        <dbReference type="ARBA" id="ARBA00022643"/>
    </source>
</evidence>
<dbReference type="Pfam" id="PF03060">
    <property type="entry name" value="NMO"/>
    <property type="match status" value="2"/>
</dbReference>
<gene>
    <name evidence="4" type="ORF">AWC22_17100</name>
</gene>